<dbReference type="Proteomes" id="UP000765509">
    <property type="component" value="Unassembled WGS sequence"/>
</dbReference>
<reference evidence="1" key="1">
    <citation type="submission" date="2021-03" db="EMBL/GenBank/DDBJ databases">
        <title>Draft genome sequence of rust myrtle Austropuccinia psidii MF-1, a brazilian biotype.</title>
        <authorList>
            <person name="Quecine M.C."/>
            <person name="Pachon D.M.R."/>
            <person name="Bonatelli M.L."/>
            <person name="Correr F.H."/>
            <person name="Franceschini L.M."/>
            <person name="Leite T.F."/>
            <person name="Margarido G.R.A."/>
            <person name="Almeida C.A."/>
            <person name="Ferrarezi J.A."/>
            <person name="Labate C.A."/>
        </authorList>
    </citation>
    <scope>NUCLEOTIDE SEQUENCE</scope>
    <source>
        <strain evidence="1">MF-1</strain>
    </source>
</reference>
<evidence type="ECO:0000313" key="2">
    <source>
        <dbReference type="Proteomes" id="UP000765509"/>
    </source>
</evidence>
<protein>
    <submittedName>
        <fullName evidence="1">Uncharacterized protein</fullName>
    </submittedName>
</protein>
<sequence length="232" mass="25312">MQSLITFGLELSHRVCVSIHDEDLIPTVTTRCNHPPMGVCSNNSLTSFYHQLVHTGGLGPLGHTSFYWPIMASGHILLSLAFLTNPPPHQPPGQFLCFGPGGSSGLPGAFGPSSNHQGLNGLFGPFRPPMASTVCKTLRPPLAKRGKGGKPPTFKARWVPNHKWAQVPQMAKRSPGTKLAKNHVLATFNSWPLAITRGHHIKLRKDSPSYRGKTSLHQCTLYHGFRNGAYMV</sequence>
<name>A0A9Q3CH14_9BASI</name>
<comment type="caution">
    <text evidence="1">The sequence shown here is derived from an EMBL/GenBank/DDBJ whole genome shotgun (WGS) entry which is preliminary data.</text>
</comment>
<organism evidence="1 2">
    <name type="scientific">Austropuccinia psidii MF-1</name>
    <dbReference type="NCBI Taxonomy" id="1389203"/>
    <lineage>
        <taxon>Eukaryota</taxon>
        <taxon>Fungi</taxon>
        <taxon>Dikarya</taxon>
        <taxon>Basidiomycota</taxon>
        <taxon>Pucciniomycotina</taxon>
        <taxon>Pucciniomycetes</taxon>
        <taxon>Pucciniales</taxon>
        <taxon>Sphaerophragmiaceae</taxon>
        <taxon>Austropuccinia</taxon>
    </lineage>
</organism>
<dbReference type="EMBL" id="AVOT02006806">
    <property type="protein sequence ID" value="MBW0482492.1"/>
    <property type="molecule type" value="Genomic_DNA"/>
</dbReference>
<proteinExistence type="predicted"/>
<keyword evidence="2" id="KW-1185">Reference proteome</keyword>
<evidence type="ECO:0000313" key="1">
    <source>
        <dbReference type="EMBL" id="MBW0482492.1"/>
    </source>
</evidence>
<dbReference type="AlphaFoldDB" id="A0A9Q3CH14"/>
<gene>
    <name evidence="1" type="ORF">O181_022207</name>
</gene>
<accession>A0A9Q3CH14</accession>